<organism evidence="10">
    <name type="scientific">Catovirus CTV1</name>
    <dbReference type="NCBI Taxonomy" id="1977631"/>
    <lineage>
        <taxon>Viruses</taxon>
        <taxon>Varidnaviria</taxon>
        <taxon>Bamfordvirae</taxon>
        <taxon>Nucleocytoviricota</taxon>
        <taxon>Megaviricetes</taxon>
        <taxon>Imitervirales</taxon>
        <taxon>Mimiviridae</taxon>
        <taxon>Klosneuvirinae</taxon>
        <taxon>Catovirus</taxon>
    </lineage>
</organism>
<dbReference type="Pfam" id="PF04851">
    <property type="entry name" value="ResIII"/>
    <property type="match status" value="1"/>
</dbReference>
<name>A0A1V0SBX9_9VIRU</name>
<evidence type="ECO:0000256" key="2">
    <source>
        <dbReference type="ARBA" id="ARBA00017865"/>
    </source>
</evidence>
<keyword evidence="10" id="KW-0547">Nucleotide-binding</keyword>
<dbReference type="PRINTS" id="PR00379">
    <property type="entry name" value="INTEIN"/>
</dbReference>
<dbReference type="Gene3D" id="2.170.16.10">
    <property type="entry name" value="Hedgehog/Intein (Hint) domain"/>
    <property type="match status" value="2"/>
</dbReference>
<comment type="similarity">
    <text evidence="1">Belongs to the helicase family. VETF subfamily.</text>
</comment>
<dbReference type="Pfam" id="PF14890">
    <property type="entry name" value="Intein_splicing"/>
    <property type="match status" value="1"/>
</dbReference>
<dbReference type="InterPro" id="IPR006935">
    <property type="entry name" value="Helicase/UvrB_N"/>
</dbReference>
<evidence type="ECO:0000256" key="7">
    <source>
        <dbReference type="ARBA" id="ARBA00032553"/>
    </source>
</evidence>
<accession>A0A1V0SBX9</accession>
<dbReference type="Gene3D" id="3.40.50.300">
    <property type="entry name" value="P-loop containing nucleotide triphosphate hydrolases"/>
    <property type="match status" value="1"/>
</dbReference>
<keyword evidence="4" id="KW-0068">Autocatalytic cleavage</keyword>
<dbReference type="InterPro" id="IPR036844">
    <property type="entry name" value="Hint_dom_sf"/>
</dbReference>
<feature type="region of interest" description="Disordered" evidence="8">
    <location>
        <begin position="867"/>
        <end position="894"/>
    </location>
</feature>
<proteinExistence type="inferred from homology"/>
<sequence>MTTNISRESSENDINKTKKYEDKMNVEYAYPDPDDPEFQYKIYKKREFYYHKIPPRPNIDDYADIKEYRDNICARHFTLHEHQAMLSNFINPNTPYRGVLIFHGLGTGKCKRATDYDYVNGQLTQSQELWKLYSTKITKDKEGGEWSLPSQMLVVNSIDDKNRIVKRKVKRLYREKINSTIKEITLQNGCKIGITQIHKLLKKNGWSNMLKVNDYVAVPGVLYNCPDKNNNVFSDEALFIYGINIVLNSDTKIRNNKYLIEDIENFSSKNNFSVSVNHAKNFPKIESKEYDDMMKNIFVKDFNQIPDSIMNSELDKIKFFLMGILLSINNTQFKTKSILLLKQLYVLFKLFAINMIIKEKQNIYTGIINIKNFDELNKTTNNNEQIQFIKIDSIKNVKYDGYVYDLEIEENHNYVSEGLLCHNTCAAISIAEKFKEMVQKYNTKIYVLVSGPLIRENWKNELLTCTGETYLKFQDKSIYIDEAEKQKAEKNAVNNALQYYRFMSYRSFYKRVLGEKIVDRKVVQGSKVKVSYRKTEEGEFERDIAVDRIYNLNNSIIVVDEAHNLTGNAYGEALKLIVKDSTNLRLVLLSATPMKNLGDDIVELLNFLRPEDSQIERDKIFTNNKIHLMELKPGGLEYLKKMAQGYVSHVRGADPLIFAKRVDKGEIPTGLQFTNVIKCKMMPFQKQVYDIAVKSVADDSLDRKSEAVANFAFPSLGSDRKELVGVYGREGINTVRNQVRSNYDQLNKKIAYEIIKDKDETDLIYMTEDGKTVTGKILHMKYLKNFSTKFYKAVRKLSRLVWGKKGPKTAFVYSNLVKVGIELFQEILIQNGYLEFQENAVNYQIKSNTVCYFCGKTYADHKKPLETQKRSKTTNNSETDSDTDDEDDDEDSTDYEQYKSHMNTTELPNHEFRPATFVSVTGKSNEESAEFIPEDKQRILKTTFSHIDNKDGKYIKFVLGSKVMNEGISLRNVGEVHILDVYFNLGKVDQTVGRAIRQCSHYRLMDESNKFPNVNVYKYVVAVDNGLSTEEELYKKAESKYLLIKKVERALKEIAIDCPLNVYGNIFKEEVEKYKNCGEKNEPACPAICDYTKCDYKCENSRLNAEYYDPNRKIYKKISRDQLDYSTFTNALARNEIEYSKRKIKEMYLKKYVYTINNISEYVKNSYSEEKRELFDEFFVFKALDELIPLTENDFNNYKDTILDKFNRQGYLIYRLKYYIFQPFDQNEDVPMGYRTSFDKQISQKLSLYNYLRNTEKYAKYKGTKTSADSTSSVKEEYVNYNFDDTMDYYDNRDEFKYVGIIDKEMSRRKSKQPEELKDIFKIREKRAKVLDKKRGTGIPSLKGAVCSTSKNKEYLENIANELKVKYIDNETRDDICNKIKDRMLYLEKYSTGKNKVTYIMIPSNHPQYKFPYNLEDRVEYIIDKIKNQIKYKINLNVVPEKTKDGNVFKIIIKDDNNKLVEFTDLFEKLGASKNKNEWIISVD</sequence>
<dbReference type="GO" id="GO:0016539">
    <property type="term" value="P:intein-mediated protein splicing"/>
    <property type="evidence" value="ECO:0007669"/>
    <property type="project" value="InterPro"/>
</dbReference>
<dbReference type="NCBIfam" id="TIGR01443">
    <property type="entry name" value="intein_Cterm"/>
    <property type="match status" value="1"/>
</dbReference>
<keyword evidence="6" id="KW-0010">Activator</keyword>
<keyword evidence="3" id="KW-0378">Hydrolase</keyword>
<dbReference type="InterPro" id="IPR002464">
    <property type="entry name" value="DNA/RNA_helicase_DEAH_CS"/>
</dbReference>
<evidence type="ECO:0000256" key="3">
    <source>
        <dbReference type="ARBA" id="ARBA00022801"/>
    </source>
</evidence>
<keyword evidence="10" id="KW-0067">ATP-binding</keyword>
<dbReference type="EMBL" id="KY684084">
    <property type="protein sequence ID" value="ARF09230.1"/>
    <property type="molecule type" value="Genomic_DNA"/>
</dbReference>
<dbReference type="InterPro" id="IPR030934">
    <property type="entry name" value="Intein_C"/>
</dbReference>
<dbReference type="GO" id="GO:0016787">
    <property type="term" value="F:hydrolase activity"/>
    <property type="evidence" value="ECO:0007669"/>
    <property type="project" value="UniProtKB-KW"/>
</dbReference>
<dbReference type="InterPro" id="IPR027417">
    <property type="entry name" value="P-loop_NTPase"/>
</dbReference>
<dbReference type="InterPro" id="IPR038718">
    <property type="entry name" value="SNF2-like_sf"/>
</dbReference>
<evidence type="ECO:0000256" key="6">
    <source>
        <dbReference type="ARBA" id="ARBA00023159"/>
    </source>
</evidence>
<evidence type="ECO:0000256" key="8">
    <source>
        <dbReference type="SAM" id="MobiDB-lite"/>
    </source>
</evidence>
<dbReference type="GO" id="GO:0004386">
    <property type="term" value="F:helicase activity"/>
    <property type="evidence" value="ECO:0007669"/>
    <property type="project" value="UniProtKB-KW"/>
</dbReference>
<dbReference type="InterPro" id="IPR014001">
    <property type="entry name" value="Helicase_ATP-bd"/>
</dbReference>
<dbReference type="SMART" id="SM00305">
    <property type="entry name" value="HintC"/>
    <property type="match status" value="1"/>
</dbReference>
<dbReference type="PROSITE" id="PS50818">
    <property type="entry name" value="INTEIN_C_TER"/>
    <property type="match status" value="1"/>
</dbReference>
<evidence type="ECO:0000256" key="1">
    <source>
        <dbReference type="ARBA" id="ARBA00008152"/>
    </source>
</evidence>
<evidence type="ECO:0000259" key="9">
    <source>
        <dbReference type="PROSITE" id="PS51192"/>
    </source>
</evidence>
<protein>
    <recommendedName>
        <fullName evidence="2">Early transcription factor 70 kDa subunit</fullName>
    </recommendedName>
    <alternativeName>
        <fullName evidence="7">ATP-dependent helicase VETFS</fullName>
    </alternativeName>
</protein>
<keyword evidence="10" id="KW-0347">Helicase</keyword>
<dbReference type="PROSITE" id="PS51192">
    <property type="entry name" value="HELICASE_ATP_BIND_1"/>
    <property type="match status" value="1"/>
</dbReference>
<feature type="domain" description="Helicase ATP-binding" evidence="9">
    <location>
        <begin position="424"/>
        <end position="611"/>
    </location>
</feature>
<dbReference type="SUPFAM" id="SSF51294">
    <property type="entry name" value="Hedgehog/intein (Hint) domain"/>
    <property type="match status" value="1"/>
</dbReference>
<gene>
    <name evidence="10" type="ORF">Catovirus_2_179</name>
</gene>
<dbReference type="CDD" id="cd00081">
    <property type="entry name" value="Hint"/>
    <property type="match status" value="1"/>
</dbReference>
<keyword evidence="5" id="KW-0651">Protein splicing</keyword>
<dbReference type="SUPFAM" id="SSF52540">
    <property type="entry name" value="P-loop containing nucleoside triphosphate hydrolases"/>
    <property type="match status" value="1"/>
</dbReference>
<feature type="compositionally biased region" description="Acidic residues" evidence="8">
    <location>
        <begin position="879"/>
        <end position="894"/>
    </location>
</feature>
<dbReference type="Gene3D" id="3.40.50.10810">
    <property type="entry name" value="Tandem AAA-ATPase domain"/>
    <property type="match status" value="1"/>
</dbReference>
<dbReference type="PROSITE" id="PS00690">
    <property type="entry name" value="DEAH_ATP_HELICASE"/>
    <property type="match status" value="1"/>
</dbReference>
<evidence type="ECO:0000256" key="5">
    <source>
        <dbReference type="ARBA" id="ARBA00023000"/>
    </source>
</evidence>
<evidence type="ECO:0000313" key="10">
    <source>
        <dbReference type="EMBL" id="ARF09230.1"/>
    </source>
</evidence>
<dbReference type="InterPro" id="IPR003586">
    <property type="entry name" value="Hint_dom_C"/>
</dbReference>
<evidence type="ECO:0000256" key="4">
    <source>
        <dbReference type="ARBA" id="ARBA00022813"/>
    </source>
</evidence>
<reference evidence="10" key="1">
    <citation type="journal article" date="2017" name="Science">
        <title>Giant viruses with an expanded complement of translation system components.</title>
        <authorList>
            <person name="Schulz F."/>
            <person name="Yutin N."/>
            <person name="Ivanova N.N."/>
            <person name="Ortega D.R."/>
            <person name="Lee T.K."/>
            <person name="Vierheilig J."/>
            <person name="Daims H."/>
            <person name="Horn M."/>
            <person name="Wagner M."/>
            <person name="Jensen G.J."/>
            <person name="Kyrpides N.C."/>
            <person name="Koonin E.V."/>
            <person name="Woyke T."/>
        </authorList>
    </citation>
    <scope>NUCLEOTIDE SEQUENCE</scope>
    <source>
        <strain evidence="10">CTV1</strain>
    </source>
</reference>
<dbReference type="GO" id="GO:0005524">
    <property type="term" value="F:ATP binding"/>
    <property type="evidence" value="ECO:0007669"/>
    <property type="project" value="InterPro"/>
</dbReference>
<dbReference type="InterPro" id="IPR006142">
    <property type="entry name" value="INTEIN"/>
</dbReference>